<dbReference type="SUPFAM" id="SSF55486">
    <property type="entry name" value="Metalloproteases ('zincins'), catalytic domain"/>
    <property type="match status" value="1"/>
</dbReference>
<organism evidence="3 4">
    <name type="scientific">Flavobacterium aquariorum</name>
    <dbReference type="NCBI Taxonomy" id="2217670"/>
    <lineage>
        <taxon>Bacteria</taxon>
        <taxon>Pseudomonadati</taxon>
        <taxon>Bacteroidota</taxon>
        <taxon>Flavobacteriia</taxon>
        <taxon>Flavobacteriales</taxon>
        <taxon>Flavobacteriaceae</taxon>
        <taxon>Flavobacterium</taxon>
    </lineage>
</organism>
<evidence type="ECO:0000259" key="2">
    <source>
        <dbReference type="Pfam" id="PF01433"/>
    </source>
</evidence>
<protein>
    <submittedName>
        <fullName evidence="3">M1 family peptidase</fullName>
    </submittedName>
</protein>
<sequence length="758" mass="85451">MRNNCIRVLFQLTLLIVFSTSWSQDAPPTSTSITKPVSKYDYHDAFGPFFYVNNGTSTRSASGEPGHEYWQNRADYKLTAKLNEKTNEIVGTGIVTYTNNSYDKMSFVWMNLDQNLFKSDSRGNALIPLTGSRNGARGEVFDGGHKIKSVKIVTTSKGGKSIEKEAKYIVTDTRMQVFLTDDLKAKGGVVKIKVDFSFISPKEGSDRTGVLETKNGKIFTIAQWYPRMCVYDDLRGWNTNPYLGASEFYLEYGDFDVNITVPSNHVVVCSGELLNSSAVYSAEEQKRISQAKQSENTVMIRTAEEVAANASKGAVTSEKTWHFKIKNARDLSWASSPAFILDGARINLPSGQKSLALSAYPVESAGKEAWGRATEYTKTSIENYSKRWFEYPYPVATNVAGNEGGMEYPGIVFCGWESKGEDLWGVTDHEFGHGWFPMIVGSNERLFGWMDEGFNTFINSISSVDFNNGEYKSKITDLHKNAEYFTDPKNEPIMSSPDNMKERNIGLLCYFKPSSGLIVLREQVLGPERFDLAFRTYVDRWAFKHPAPDDFFRTMENVAGEDLSWFWRGWFVNNWRLDQGVNSVKYVKNDSSKGAIITIENFEKMAMPVVLDVKTKSGKVTRIKLPVEIWQRNTDWSFKVNTTEEIESVVIDPDHAFPDVNESNNTWKSGSGTVEKDVVLDGYLGKFSTKAAPLKIEITEKNSVLFAEITNYPKFSLEPIGKDKFESKEAGVTFEFNDAKNAFDMIISSNQKLPFTRD</sequence>
<dbReference type="EMBL" id="QKXH01000002">
    <property type="protein sequence ID" value="PZX94590.1"/>
    <property type="molecule type" value="Genomic_DNA"/>
</dbReference>
<comment type="caution">
    <text evidence="3">The sequence shown here is derived from an EMBL/GenBank/DDBJ whole genome shotgun (WGS) entry which is preliminary data.</text>
</comment>
<evidence type="ECO:0000313" key="4">
    <source>
        <dbReference type="Proteomes" id="UP000249177"/>
    </source>
</evidence>
<dbReference type="AlphaFoldDB" id="A0A2W7U0E7"/>
<evidence type="ECO:0000313" key="3">
    <source>
        <dbReference type="EMBL" id="PZX94590.1"/>
    </source>
</evidence>
<dbReference type="GO" id="GO:0008237">
    <property type="term" value="F:metallopeptidase activity"/>
    <property type="evidence" value="ECO:0007669"/>
    <property type="project" value="InterPro"/>
</dbReference>
<dbReference type="GO" id="GO:0008270">
    <property type="term" value="F:zinc ion binding"/>
    <property type="evidence" value="ECO:0007669"/>
    <property type="project" value="InterPro"/>
</dbReference>
<feature type="chain" id="PRO_5016100443" evidence="1">
    <location>
        <begin position="24"/>
        <end position="758"/>
    </location>
</feature>
<reference evidence="3 4" key="1">
    <citation type="submission" date="2018-06" db="EMBL/GenBank/DDBJ databases">
        <title>Flavobacterium sp IMCC34762, genome.</title>
        <authorList>
            <person name="Joung Y."/>
            <person name="Cho J."/>
            <person name="Song J."/>
        </authorList>
    </citation>
    <scope>NUCLEOTIDE SEQUENCE [LARGE SCALE GENOMIC DNA]</scope>
    <source>
        <strain evidence="3 4">IMCC34762</strain>
    </source>
</reference>
<accession>A0A2W7U0E7</accession>
<dbReference type="InterPro" id="IPR014782">
    <property type="entry name" value="Peptidase_M1_dom"/>
</dbReference>
<gene>
    <name evidence="3" type="ORF">DOS84_03260</name>
</gene>
<evidence type="ECO:0000256" key="1">
    <source>
        <dbReference type="SAM" id="SignalP"/>
    </source>
</evidence>
<name>A0A2W7U0E7_9FLAO</name>
<dbReference type="CDD" id="cd09604">
    <property type="entry name" value="M1_APN_like"/>
    <property type="match status" value="1"/>
</dbReference>
<dbReference type="Proteomes" id="UP000249177">
    <property type="component" value="Unassembled WGS sequence"/>
</dbReference>
<dbReference type="Pfam" id="PF01433">
    <property type="entry name" value="Peptidase_M1"/>
    <property type="match status" value="1"/>
</dbReference>
<feature type="signal peptide" evidence="1">
    <location>
        <begin position="1"/>
        <end position="23"/>
    </location>
</feature>
<dbReference type="RefSeq" id="WP_111408690.1">
    <property type="nucleotide sequence ID" value="NZ_QKXH01000002.1"/>
</dbReference>
<dbReference type="Gene3D" id="1.10.390.10">
    <property type="entry name" value="Neutral Protease Domain 2"/>
    <property type="match status" value="1"/>
</dbReference>
<proteinExistence type="predicted"/>
<dbReference type="InterPro" id="IPR027268">
    <property type="entry name" value="Peptidase_M4/M1_CTD_sf"/>
</dbReference>
<keyword evidence="4" id="KW-1185">Reference proteome</keyword>
<dbReference type="OrthoDB" id="9814383at2"/>
<feature type="domain" description="Peptidase M1 membrane alanine aminopeptidase" evidence="2">
    <location>
        <begin position="419"/>
        <end position="570"/>
    </location>
</feature>
<keyword evidence="1" id="KW-0732">Signal</keyword>